<gene>
    <name evidence="1" type="ORF">TW71_04720</name>
</gene>
<sequence>MYEFLVRDFDSEGGYIKKTTLDGRLPRSREESYVPWGVTLDSKVVYAKTGEHTGFNAGKGNFRLKPYDTNISQARRAEAQSVLGVMALNVAEYTEDAVNKVSTGIKQYLQAHKRNDSEGVTEMVKAQIGHYFFTGGRMGFGRISEEKAKDISASVIWEKLILALDNGTLEQKLAIHDAVGRKILPKLKGPEEVKYAVLANKVREAWFDDSRYRGRRKKSGSAAPASTVGGIVPASSQDIVGTVTQSRNRGVDMFERDPNREAHATADSFYDDVDVRNLLFGAGISGTTGTLLQAACAFGGLHTWNAELCKQYMLAIVGYLIGGGMHSFHESMAIAQKAGIVNYNPGSYVEVLPTSFLHSIKGKAWVARYYDVSVLGAIHWRYNSGRLPSHIQRSLVSD</sequence>
<accession>A0A837GAB4</accession>
<protein>
    <submittedName>
        <fullName evidence="1">Uncharacterized protein</fullName>
    </submittedName>
</protein>
<reference evidence="1" key="1">
    <citation type="journal article" date="2015" name="BMC Genomics">
        <title>Genome mining reveals unlocked bioactive potential of marine Gram-negative bacteria.</title>
        <authorList>
            <person name="Machado H."/>
            <person name="Sonnenschein E.C."/>
            <person name="Melchiorsen J."/>
            <person name="Gram L."/>
        </authorList>
    </citation>
    <scope>NUCLEOTIDE SEQUENCE</scope>
    <source>
        <strain evidence="1">S2052</strain>
    </source>
</reference>
<dbReference type="EMBL" id="JXXR01000002">
    <property type="protein sequence ID" value="KJY77125.1"/>
    <property type="molecule type" value="Genomic_DNA"/>
</dbReference>
<comment type="caution">
    <text evidence="1">The sequence shown here is derived from an EMBL/GenBank/DDBJ whole genome shotgun (WGS) entry which is preliminary data.</text>
</comment>
<organism evidence="1">
    <name type="scientific">Vibrio coralliilyticus</name>
    <dbReference type="NCBI Taxonomy" id="190893"/>
    <lineage>
        <taxon>Bacteria</taxon>
        <taxon>Pseudomonadati</taxon>
        <taxon>Pseudomonadota</taxon>
        <taxon>Gammaproteobacteria</taxon>
        <taxon>Vibrionales</taxon>
        <taxon>Vibrionaceae</taxon>
        <taxon>Vibrio</taxon>
    </lineage>
</organism>
<dbReference type="RefSeq" id="WP_045985120.1">
    <property type="nucleotide sequence ID" value="NZ_CP063052.1"/>
</dbReference>
<dbReference type="AlphaFoldDB" id="A0A837GAB4"/>
<proteinExistence type="predicted"/>
<evidence type="ECO:0000313" key="1">
    <source>
        <dbReference type="EMBL" id="KJY77125.1"/>
    </source>
</evidence>
<name>A0A837GAB4_9VIBR</name>